<proteinExistence type="predicted"/>
<accession>A0A833Y448</accession>
<comment type="caution">
    <text evidence="1">The sequence shown here is derived from an EMBL/GenBank/DDBJ whole genome shotgun (WGS) entry which is preliminary data.</text>
</comment>
<protein>
    <submittedName>
        <fullName evidence="1">Uncharacterized protein</fullName>
    </submittedName>
</protein>
<evidence type="ECO:0000313" key="2">
    <source>
        <dbReference type="Proteomes" id="UP000619265"/>
    </source>
</evidence>
<organism evidence="1 2">
    <name type="scientific">Juglans regia</name>
    <name type="common">English walnut</name>
    <dbReference type="NCBI Taxonomy" id="51240"/>
    <lineage>
        <taxon>Eukaryota</taxon>
        <taxon>Viridiplantae</taxon>
        <taxon>Streptophyta</taxon>
        <taxon>Embryophyta</taxon>
        <taxon>Tracheophyta</taxon>
        <taxon>Spermatophyta</taxon>
        <taxon>Magnoliopsida</taxon>
        <taxon>eudicotyledons</taxon>
        <taxon>Gunneridae</taxon>
        <taxon>Pentapetalae</taxon>
        <taxon>rosids</taxon>
        <taxon>fabids</taxon>
        <taxon>Fagales</taxon>
        <taxon>Juglandaceae</taxon>
        <taxon>Juglans</taxon>
    </lineage>
</organism>
<dbReference type="EMBL" id="LIHL02000003">
    <property type="protein sequence ID" value="KAF5475887.1"/>
    <property type="molecule type" value="Genomic_DNA"/>
</dbReference>
<reference evidence="1" key="2">
    <citation type="submission" date="2020-03" db="EMBL/GenBank/DDBJ databases">
        <title>Walnut 2.0.</title>
        <authorList>
            <person name="Marrano A."/>
            <person name="Britton M."/>
            <person name="Zimin A.V."/>
            <person name="Zaini P.A."/>
            <person name="Workman R."/>
            <person name="Puiu D."/>
            <person name="Bianco L."/>
            <person name="Allen B.J."/>
            <person name="Troggio M."/>
            <person name="Leslie C.A."/>
            <person name="Timp W."/>
            <person name="Dendekar A."/>
            <person name="Salzberg S.L."/>
            <person name="Neale D.B."/>
        </authorList>
    </citation>
    <scope>NUCLEOTIDE SEQUENCE</scope>
    <source>
        <tissue evidence="1">Leaves</tissue>
    </source>
</reference>
<gene>
    <name evidence="1" type="ORF">F2P56_007646</name>
</gene>
<dbReference type="AlphaFoldDB" id="A0A833Y448"/>
<sequence>MVGGPTLTPYFCKERTQPLYFCLLLCTRPNLFSLFLSLALSVISSTAVLPSAPTFFRYFFDQGLGCDLSLLLTCIEYELEKGFYSVWKFWNDALFALAGTF</sequence>
<name>A0A833Y448_JUGRE</name>
<evidence type="ECO:0000313" key="1">
    <source>
        <dbReference type="EMBL" id="KAF5475887.1"/>
    </source>
</evidence>
<reference evidence="1" key="1">
    <citation type="submission" date="2015-10" db="EMBL/GenBank/DDBJ databases">
        <authorList>
            <person name="Martinez-Garcia P.J."/>
            <person name="Crepeau M.W."/>
            <person name="Puiu D."/>
            <person name="Gonzalez-Ibeas D."/>
            <person name="Whalen J."/>
            <person name="Stevens K."/>
            <person name="Paul R."/>
            <person name="Butterfield T."/>
            <person name="Britton M."/>
            <person name="Reagan R."/>
            <person name="Chakraborty S."/>
            <person name="Walawage S.L."/>
            <person name="Vasquez-Gross H.A."/>
            <person name="Cardeno C."/>
            <person name="Famula R."/>
            <person name="Pratt K."/>
            <person name="Kuruganti S."/>
            <person name="Aradhya M.K."/>
            <person name="Leslie C.A."/>
            <person name="Dandekar A.M."/>
            <person name="Salzberg S.L."/>
            <person name="Wegrzyn J.L."/>
            <person name="Langley C.H."/>
            <person name="Neale D.B."/>
        </authorList>
    </citation>
    <scope>NUCLEOTIDE SEQUENCE</scope>
    <source>
        <tissue evidence="1">Leaves</tissue>
    </source>
</reference>
<dbReference type="Gramene" id="Jr03_21920_p1">
    <property type="protein sequence ID" value="cds.Jr03_21920_p1"/>
    <property type="gene ID" value="Jr03_21920"/>
</dbReference>
<dbReference type="Proteomes" id="UP000619265">
    <property type="component" value="Unassembled WGS sequence"/>
</dbReference>